<name>A0A4Q0A2P8_9FUNG</name>
<dbReference type="PANTHER" id="PTHR28060:SF1">
    <property type="entry name" value="ATP SYNTHASE SUBUNIT J, MITOCHONDRIAL"/>
    <property type="match status" value="1"/>
</dbReference>
<dbReference type="OrthoDB" id="5520611at2759"/>
<dbReference type="Pfam" id="PF04911">
    <property type="entry name" value="ATP-synt_J"/>
    <property type="match status" value="1"/>
</dbReference>
<keyword evidence="3" id="KW-1185">Reference proteome</keyword>
<reference evidence="3" key="1">
    <citation type="journal article" date="2018" name="Nat. Microbiol.">
        <title>Leveraging single-cell genomics to expand the fungal tree of life.</title>
        <authorList>
            <person name="Ahrendt S.R."/>
            <person name="Quandt C.A."/>
            <person name="Ciobanu D."/>
            <person name="Clum A."/>
            <person name="Salamov A."/>
            <person name="Andreopoulos B."/>
            <person name="Cheng J.F."/>
            <person name="Woyke T."/>
            <person name="Pelin A."/>
            <person name="Henrissat B."/>
            <person name="Reynolds N.K."/>
            <person name="Benny G.L."/>
            <person name="Smith M.E."/>
            <person name="James T.Y."/>
            <person name="Grigoriev I.V."/>
        </authorList>
    </citation>
    <scope>NUCLEOTIDE SEQUENCE [LARGE SCALE GENOMIC DNA]</scope>
    <source>
        <strain evidence="3">RSA 468</strain>
    </source>
</reference>
<dbReference type="PANTHER" id="PTHR28060">
    <property type="entry name" value="ATP SYNTHASE SUBUNIT J, MITOCHONDRIAL"/>
    <property type="match status" value="1"/>
</dbReference>
<protein>
    <recommendedName>
        <fullName evidence="4">ATPase, F0 complex, subunit J</fullName>
    </recommendedName>
</protein>
<dbReference type="AlphaFoldDB" id="A0A4Q0A2P8"/>
<evidence type="ECO:0000313" key="2">
    <source>
        <dbReference type="EMBL" id="RKP40347.1"/>
    </source>
</evidence>
<evidence type="ECO:0008006" key="4">
    <source>
        <dbReference type="Google" id="ProtNLM"/>
    </source>
</evidence>
<dbReference type="InterPro" id="IPR006995">
    <property type="entry name" value="ATP_synth_F0_jsu"/>
</dbReference>
<dbReference type="GO" id="GO:0046933">
    <property type="term" value="F:proton-transporting ATP synthase activity, rotational mechanism"/>
    <property type="evidence" value="ECO:0007669"/>
    <property type="project" value="TreeGrafter"/>
</dbReference>
<evidence type="ECO:0000256" key="1">
    <source>
        <dbReference type="SAM" id="MobiDB-lite"/>
    </source>
</evidence>
<evidence type="ECO:0000313" key="3">
    <source>
        <dbReference type="Proteomes" id="UP000268162"/>
    </source>
</evidence>
<dbReference type="GO" id="GO:0045259">
    <property type="term" value="C:proton-transporting ATP synthase complex"/>
    <property type="evidence" value="ECO:0007669"/>
    <property type="project" value="InterPro"/>
</dbReference>
<feature type="region of interest" description="Disordered" evidence="1">
    <location>
        <begin position="43"/>
        <end position="63"/>
    </location>
</feature>
<proteinExistence type="predicted"/>
<gene>
    <name evidence="2" type="ORF">BJ085DRAFT_37240</name>
</gene>
<sequence>MAPRLFGMRAYPTPLLKPAHPFMIGAAITYYIFSGITESLSNSEMFRDHPDNPKLRYKKEAHH</sequence>
<dbReference type="Proteomes" id="UP000268162">
    <property type="component" value="Unassembled WGS sequence"/>
</dbReference>
<organism evidence="2 3">
    <name type="scientific">Dimargaris cristalligena</name>
    <dbReference type="NCBI Taxonomy" id="215637"/>
    <lineage>
        <taxon>Eukaryota</taxon>
        <taxon>Fungi</taxon>
        <taxon>Fungi incertae sedis</taxon>
        <taxon>Zoopagomycota</taxon>
        <taxon>Kickxellomycotina</taxon>
        <taxon>Dimargaritomycetes</taxon>
        <taxon>Dimargaritales</taxon>
        <taxon>Dimargaritaceae</taxon>
        <taxon>Dimargaris</taxon>
    </lineage>
</organism>
<accession>A0A4Q0A2P8</accession>
<feature type="compositionally biased region" description="Basic and acidic residues" evidence="1">
    <location>
        <begin position="45"/>
        <end position="54"/>
    </location>
</feature>
<dbReference type="EMBL" id="ML002213">
    <property type="protein sequence ID" value="RKP40347.1"/>
    <property type="molecule type" value="Genomic_DNA"/>
</dbReference>